<dbReference type="EMBL" id="JACHWR010000004">
    <property type="protein sequence ID" value="MBB3044808.1"/>
    <property type="molecule type" value="Genomic_DNA"/>
</dbReference>
<dbReference type="PROSITE" id="PS51736">
    <property type="entry name" value="RECOMBINASES_3"/>
    <property type="match status" value="1"/>
</dbReference>
<evidence type="ECO:0000259" key="1">
    <source>
        <dbReference type="PROSITE" id="PS51736"/>
    </source>
</evidence>
<proteinExistence type="predicted"/>
<dbReference type="InterPro" id="IPR038109">
    <property type="entry name" value="DNA_bind_recomb_sf"/>
</dbReference>
<dbReference type="Pfam" id="PF07508">
    <property type="entry name" value="Recombinase"/>
    <property type="match status" value="1"/>
</dbReference>
<organism evidence="3 4">
    <name type="scientific">Nocardioides soli</name>
    <dbReference type="NCBI Taxonomy" id="1036020"/>
    <lineage>
        <taxon>Bacteria</taxon>
        <taxon>Bacillati</taxon>
        <taxon>Actinomycetota</taxon>
        <taxon>Actinomycetes</taxon>
        <taxon>Propionibacteriales</taxon>
        <taxon>Nocardioidaceae</taxon>
        <taxon>Nocardioides</taxon>
    </lineage>
</organism>
<dbReference type="CDD" id="cd00338">
    <property type="entry name" value="Ser_Recombinase"/>
    <property type="match status" value="1"/>
</dbReference>
<evidence type="ECO:0000313" key="4">
    <source>
        <dbReference type="Proteomes" id="UP000589626"/>
    </source>
</evidence>
<feature type="domain" description="Recombinase" evidence="2">
    <location>
        <begin position="153"/>
        <end position="261"/>
    </location>
</feature>
<dbReference type="Proteomes" id="UP000589626">
    <property type="component" value="Unassembled WGS sequence"/>
</dbReference>
<reference evidence="3 4" key="1">
    <citation type="submission" date="2020-08" db="EMBL/GenBank/DDBJ databases">
        <title>Sequencing the genomes of 1000 actinobacteria strains.</title>
        <authorList>
            <person name="Klenk H.-P."/>
        </authorList>
    </citation>
    <scope>NUCLEOTIDE SEQUENCE [LARGE SCALE GENOMIC DNA]</scope>
    <source>
        <strain evidence="3 4">DSM 105498</strain>
    </source>
</reference>
<dbReference type="PROSITE" id="PS51737">
    <property type="entry name" value="RECOMBINASE_DNA_BIND"/>
    <property type="match status" value="1"/>
</dbReference>
<dbReference type="RefSeq" id="WP_183594835.1">
    <property type="nucleotide sequence ID" value="NZ_JACHWR010000004.1"/>
</dbReference>
<feature type="domain" description="Resolvase/invertase-type recombinase catalytic" evidence="1">
    <location>
        <begin position="2"/>
        <end position="150"/>
    </location>
</feature>
<dbReference type="InterPro" id="IPR036162">
    <property type="entry name" value="Resolvase-like_N_sf"/>
</dbReference>
<evidence type="ECO:0000259" key="2">
    <source>
        <dbReference type="PROSITE" id="PS51737"/>
    </source>
</evidence>
<dbReference type="AlphaFoldDB" id="A0A7W4Z386"/>
<dbReference type="GO" id="GO:0003677">
    <property type="term" value="F:DNA binding"/>
    <property type="evidence" value="ECO:0007669"/>
    <property type="project" value="InterPro"/>
</dbReference>
<dbReference type="GO" id="GO:0000150">
    <property type="term" value="F:DNA strand exchange activity"/>
    <property type="evidence" value="ECO:0007669"/>
    <property type="project" value="InterPro"/>
</dbReference>
<accession>A0A7W4Z386</accession>
<sequence length="455" mass="50685">MRAGIYARISLDKSGTALGVQRQEELCRERAAQRGWDVVEVYVDNDLSASSGKSRPAYERLLADLEAKKIDAVVTYAWDRITRRMAELVPFLDMQKRLGFEIANISAGDVDLSTSAGRTNALILGSIAQGEAERIGERVRAQKAQRAAMGIPHKGRHRLYGYDENWNIIEDEALIIKEAFVRRARGESITSICKDLNKRGIKTVSGNDWRSGTLSVTLTKPVYAGKIDFKGEIVADSIYSDIVDFELFTNAQTELANAKVGTNARKYLLSGILICSHCLTQMKGNPHNNMYRCAANYGGCGRISVRIKIADRWALFKAMEKHHEKPQEPISDARNYDAELDALNKKLGHVRKLAIDEILDTPSAAKEVKEIQAKINEVTKAKAKSGPKLSGPMKSYFDFYRSSLSQKRVFMGEYITNIKVGPSISRGNQPFNPARFEFFYTDGSSEVPDISQSLG</sequence>
<dbReference type="PANTHER" id="PTHR30461:SF23">
    <property type="entry name" value="DNA RECOMBINASE-RELATED"/>
    <property type="match status" value="1"/>
</dbReference>
<protein>
    <submittedName>
        <fullName evidence="3">DNA invertase Pin-like site-specific DNA recombinase</fullName>
    </submittedName>
</protein>
<evidence type="ECO:0000313" key="3">
    <source>
        <dbReference type="EMBL" id="MBB3044808.1"/>
    </source>
</evidence>
<dbReference type="InterPro" id="IPR011109">
    <property type="entry name" value="DNA_bind_recombinase_dom"/>
</dbReference>
<dbReference type="Pfam" id="PF00239">
    <property type="entry name" value="Resolvase"/>
    <property type="match status" value="1"/>
</dbReference>
<dbReference type="SMART" id="SM00857">
    <property type="entry name" value="Resolvase"/>
    <property type="match status" value="1"/>
</dbReference>
<dbReference type="SUPFAM" id="SSF53041">
    <property type="entry name" value="Resolvase-like"/>
    <property type="match status" value="1"/>
</dbReference>
<dbReference type="InterPro" id="IPR050639">
    <property type="entry name" value="SSR_resolvase"/>
</dbReference>
<gene>
    <name evidence="3" type="ORF">FHU40_004661</name>
</gene>
<keyword evidence="4" id="KW-1185">Reference proteome</keyword>
<dbReference type="Gene3D" id="3.40.50.1390">
    <property type="entry name" value="Resolvase, N-terminal catalytic domain"/>
    <property type="match status" value="1"/>
</dbReference>
<dbReference type="PANTHER" id="PTHR30461">
    <property type="entry name" value="DNA-INVERTASE FROM LAMBDOID PROPHAGE"/>
    <property type="match status" value="1"/>
</dbReference>
<comment type="caution">
    <text evidence="3">The sequence shown here is derived from an EMBL/GenBank/DDBJ whole genome shotgun (WGS) entry which is preliminary data.</text>
</comment>
<dbReference type="Gene3D" id="3.90.1750.20">
    <property type="entry name" value="Putative Large Serine Recombinase, Chain B, Domain 2"/>
    <property type="match status" value="1"/>
</dbReference>
<dbReference type="InterPro" id="IPR006119">
    <property type="entry name" value="Resolv_N"/>
</dbReference>
<name>A0A7W4Z386_9ACTN</name>